<comment type="similarity">
    <text evidence="1">Belongs to the NmrA-type oxidoreductase family.</text>
</comment>
<dbReference type="PROSITE" id="PS00061">
    <property type="entry name" value="ADH_SHORT"/>
    <property type="match status" value="1"/>
</dbReference>
<gene>
    <name evidence="6" type="ORF">B0T11DRAFT_302531</name>
</gene>
<dbReference type="Gene3D" id="3.90.25.10">
    <property type="entry name" value="UDP-galactose 4-epimerase, domain 1"/>
    <property type="match status" value="1"/>
</dbReference>
<dbReference type="GO" id="GO:0005634">
    <property type="term" value="C:nucleus"/>
    <property type="evidence" value="ECO:0007669"/>
    <property type="project" value="TreeGrafter"/>
</dbReference>
<reference evidence="6" key="1">
    <citation type="journal article" date="2021" name="Nat. Commun.">
        <title>Genetic determinants of endophytism in the Arabidopsis root mycobiome.</title>
        <authorList>
            <person name="Mesny F."/>
            <person name="Miyauchi S."/>
            <person name="Thiergart T."/>
            <person name="Pickel B."/>
            <person name="Atanasova L."/>
            <person name="Karlsson M."/>
            <person name="Huettel B."/>
            <person name="Barry K.W."/>
            <person name="Haridas S."/>
            <person name="Chen C."/>
            <person name="Bauer D."/>
            <person name="Andreopoulos W."/>
            <person name="Pangilinan J."/>
            <person name="LaButti K."/>
            <person name="Riley R."/>
            <person name="Lipzen A."/>
            <person name="Clum A."/>
            <person name="Drula E."/>
            <person name="Henrissat B."/>
            <person name="Kohler A."/>
            <person name="Grigoriev I.V."/>
            <person name="Martin F.M."/>
            <person name="Hacquard S."/>
        </authorList>
    </citation>
    <scope>NUCLEOTIDE SEQUENCE</scope>
    <source>
        <strain evidence="6">MPI-CAGE-AT-0016</strain>
    </source>
</reference>
<protein>
    <recommendedName>
        <fullName evidence="5">Ketoreductase domain-containing protein</fullName>
    </recommendedName>
</protein>
<evidence type="ECO:0000256" key="3">
    <source>
        <dbReference type="ARBA" id="ARBA00023002"/>
    </source>
</evidence>
<evidence type="ECO:0000256" key="2">
    <source>
        <dbReference type="ARBA" id="ARBA00022857"/>
    </source>
</evidence>
<dbReference type="Gene3D" id="3.40.50.720">
    <property type="entry name" value="NAD(P)-binding Rossmann-like Domain"/>
    <property type="match status" value="2"/>
</dbReference>
<keyword evidence="3" id="KW-0560">Oxidoreductase</keyword>
<accession>A0A8K0T463</accession>
<feature type="region of interest" description="Disordered" evidence="4">
    <location>
        <begin position="330"/>
        <end position="349"/>
    </location>
</feature>
<dbReference type="Proteomes" id="UP000813385">
    <property type="component" value="Unassembled WGS sequence"/>
</dbReference>
<dbReference type="SMART" id="SM00822">
    <property type="entry name" value="PKS_KR"/>
    <property type="match status" value="1"/>
</dbReference>
<dbReference type="PRINTS" id="PR00081">
    <property type="entry name" value="GDHRDH"/>
</dbReference>
<evidence type="ECO:0000256" key="4">
    <source>
        <dbReference type="SAM" id="MobiDB-lite"/>
    </source>
</evidence>
<dbReference type="InterPro" id="IPR020904">
    <property type="entry name" value="Sc_DH/Rdtase_CS"/>
</dbReference>
<keyword evidence="7" id="KW-1185">Reference proteome</keyword>
<dbReference type="InterPro" id="IPR002347">
    <property type="entry name" value="SDR_fam"/>
</dbReference>
<dbReference type="SUPFAM" id="SSF51735">
    <property type="entry name" value="NAD(P)-binding Rossmann-fold domains"/>
    <property type="match status" value="2"/>
</dbReference>
<organism evidence="6 7">
    <name type="scientific">Plectosphaerella cucumerina</name>
    <dbReference type="NCBI Taxonomy" id="40658"/>
    <lineage>
        <taxon>Eukaryota</taxon>
        <taxon>Fungi</taxon>
        <taxon>Dikarya</taxon>
        <taxon>Ascomycota</taxon>
        <taxon>Pezizomycotina</taxon>
        <taxon>Sordariomycetes</taxon>
        <taxon>Hypocreomycetidae</taxon>
        <taxon>Glomerellales</taxon>
        <taxon>Plectosphaerellaceae</taxon>
        <taxon>Plectosphaerella</taxon>
    </lineage>
</organism>
<evidence type="ECO:0000313" key="7">
    <source>
        <dbReference type="Proteomes" id="UP000813385"/>
    </source>
</evidence>
<dbReference type="Pfam" id="PF00106">
    <property type="entry name" value="adh_short"/>
    <property type="match status" value="1"/>
</dbReference>
<keyword evidence="2" id="KW-0521">NADP</keyword>
<dbReference type="InterPro" id="IPR036291">
    <property type="entry name" value="NAD(P)-bd_dom_sf"/>
</dbReference>
<dbReference type="EMBL" id="JAGPXD010000007">
    <property type="protein sequence ID" value="KAH7347304.1"/>
    <property type="molecule type" value="Genomic_DNA"/>
</dbReference>
<dbReference type="AlphaFoldDB" id="A0A8K0T463"/>
<feature type="domain" description="Ketoreductase" evidence="5">
    <location>
        <begin position="10"/>
        <end position="196"/>
    </location>
</feature>
<name>A0A8K0T463_9PEZI</name>
<evidence type="ECO:0000256" key="1">
    <source>
        <dbReference type="ARBA" id="ARBA00006328"/>
    </source>
</evidence>
<evidence type="ECO:0000259" key="5">
    <source>
        <dbReference type="SMART" id="SM00822"/>
    </source>
</evidence>
<sequence length="678" mass="74121">MGSVAKDQHKVAVVTGSTSGIGLDVAKHLHGRGYRVVITGRRPEGTAIAASIDPTGETAIFVQANVASYESQVNLFKTTWEKWGRLDVLVPNAGGVDEDSKYNFRRRGVSVDDVPPEPNTTCSDTHFKGVMYGTTLATHYMRHNATPGGKIVITGSMIGLHPGPTFPEYSSAKAAVHHWARTVAPLLKQKDNITINVVMPGAVDTPAMPNFSEAFAPEHLTLKPVLIAAYDLFFDDEANERTGELIEVAHDKHFSYEIPEYKGKDVSHRNTLPYEAWFAYIHGEKSGLPGALDQPVNQKLDAKVLARGGDAVLGFQPSPLSDAPGYGGEDWQTPEARVESTADRPLLSPSAQSNTMVDKILAVTGATGIQGGGVINVMKKTPGWKVRAITRNPESDAAKKLAAEGIEVARASFDDEESLSKAFEGVAAVYAVTNWWEHVFTGKTQDEAGELEEEQGMRIARAAAATPSLEHYIWSTTPSGKRVSGGEITTPHMDYKANVDARIKEELPELAAKTTYLYFGFYPQNLVWYPMLKPTEYPAGSGTYVQIIPSNPDAKILLSGDMTVTPGIWTRQVLAKGPSTFGRYSNVALEKWPLKEMTRVWGEVTGKRAIYVPCTLEAYTALWGVTGNELALQFQFGERYDIWEEKEGFLGPADLDIDPKEVPGFRATTEGLKHFFKV</sequence>
<dbReference type="InterPro" id="IPR008030">
    <property type="entry name" value="NmrA-like"/>
</dbReference>
<evidence type="ECO:0000313" key="6">
    <source>
        <dbReference type="EMBL" id="KAH7347304.1"/>
    </source>
</evidence>
<comment type="caution">
    <text evidence="6">The sequence shown here is derived from an EMBL/GenBank/DDBJ whole genome shotgun (WGS) entry which is preliminary data.</text>
</comment>
<dbReference type="OrthoDB" id="300709at2759"/>
<dbReference type="GO" id="GO:0016491">
    <property type="term" value="F:oxidoreductase activity"/>
    <property type="evidence" value="ECO:0007669"/>
    <property type="project" value="UniProtKB-KW"/>
</dbReference>
<dbReference type="Pfam" id="PF05368">
    <property type="entry name" value="NmrA"/>
    <property type="match status" value="1"/>
</dbReference>
<proteinExistence type="inferred from homology"/>
<dbReference type="InterPro" id="IPR057326">
    <property type="entry name" value="KR_dom"/>
</dbReference>
<dbReference type="PANTHER" id="PTHR42748">
    <property type="entry name" value="NITROGEN METABOLITE REPRESSION PROTEIN NMRA FAMILY MEMBER"/>
    <property type="match status" value="1"/>
</dbReference>
<dbReference type="PANTHER" id="PTHR42748:SF28">
    <property type="entry name" value="NMRA-LIKE DOMAIN-CONTAINING PROTEIN"/>
    <property type="match status" value="1"/>
</dbReference>
<dbReference type="InterPro" id="IPR051164">
    <property type="entry name" value="NmrA-like_oxidored"/>
</dbReference>